<dbReference type="Pfam" id="PF10026">
    <property type="entry name" value="DUF2268"/>
    <property type="match status" value="1"/>
</dbReference>
<gene>
    <name evidence="3" type="ORF">E6A44_015630</name>
</gene>
<evidence type="ECO:0000313" key="3">
    <source>
        <dbReference type="EMBL" id="MFN0257019.1"/>
    </source>
</evidence>
<keyword evidence="4" id="KW-1185">Reference proteome</keyword>
<proteinExistence type="predicted"/>
<comment type="caution">
    <text evidence="3">The sequence shown here is derived from an EMBL/GenBank/DDBJ whole genome shotgun (WGS) entry which is preliminary data.</text>
</comment>
<accession>A0ABW9J8Y5</accession>
<dbReference type="Proteomes" id="UP001517247">
    <property type="component" value="Unassembled WGS sequence"/>
</dbReference>
<feature type="domain" description="DUF2268" evidence="2">
    <location>
        <begin position="184"/>
        <end position="297"/>
    </location>
</feature>
<evidence type="ECO:0000313" key="4">
    <source>
        <dbReference type="Proteomes" id="UP001517247"/>
    </source>
</evidence>
<name>A0ABW9J8Y5_9SPHI</name>
<organism evidence="3 4">
    <name type="scientific">Pedobacter ureilyticus</name>
    <dbReference type="NCBI Taxonomy" id="1393051"/>
    <lineage>
        <taxon>Bacteria</taxon>
        <taxon>Pseudomonadati</taxon>
        <taxon>Bacteroidota</taxon>
        <taxon>Sphingobacteriia</taxon>
        <taxon>Sphingobacteriales</taxon>
        <taxon>Sphingobacteriaceae</taxon>
        <taxon>Pedobacter</taxon>
    </lineage>
</organism>
<dbReference type="InterPro" id="IPR018728">
    <property type="entry name" value="DUF2268"/>
</dbReference>
<reference evidence="3 4" key="1">
    <citation type="submission" date="2024-12" db="EMBL/GenBank/DDBJ databases">
        <authorList>
            <person name="Hu S."/>
        </authorList>
    </citation>
    <scope>NUCLEOTIDE SEQUENCE [LARGE SCALE GENOMIC DNA]</scope>
    <source>
        <strain evidence="3 4">THG-T11</strain>
    </source>
</reference>
<feature type="chain" id="PRO_5046560415" description="DUF2268 domain-containing protein" evidence="1">
    <location>
        <begin position="19"/>
        <end position="431"/>
    </location>
</feature>
<dbReference type="RefSeq" id="WP_138724102.1">
    <property type="nucleotide sequence ID" value="NZ_SSHJ02000008.1"/>
</dbReference>
<evidence type="ECO:0000256" key="1">
    <source>
        <dbReference type="SAM" id="SignalP"/>
    </source>
</evidence>
<sequence length="431" mass="48947">MKKAFILTLILLSSAAFAQQKNIITTDINNFWKAYDQIKATKDSATQLSIIQNSYINKGTPGLKALMEVRNYTPQGFVNAINRYPNFWSSVRSNTLKVSNYATKIETAVASLNKLYPLKPAKIYFSIGALRTGGTTLADKVLIGAEISMADDKTNTEELQKDFPHLVSFFKTRPIDGMVFTNVHEYVHTQQKTTIGNTLLTQVVLEGVAELLAEKALKVSSPNPQIAFGKANDAKIKAAFEKEMFSSSVANWLYNSPNNQFKMRDLGYYVGYAICEQFYNLSKDKKAAIKEMIELDYNKEEDLIAFVEKSKYFEKPLLVYKEAFEKSRPEVIGIKEFENNSQNVNINTKTVTLYFSQPMNINFRGFEYGPTGEKNVLTVQKIIGFSEDKKSFSYEVKLEPNRHYQSVVSERFRNENGIPLKAYLINFKTAE</sequence>
<dbReference type="EMBL" id="SSHJ02000008">
    <property type="protein sequence ID" value="MFN0257019.1"/>
    <property type="molecule type" value="Genomic_DNA"/>
</dbReference>
<protein>
    <recommendedName>
        <fullName evidence="2">DUF2268 domain-containing protein</fullName>
    </recommendedName>
</protein>
<evidence type="ECO:0000259" key="2">
    <source>
        <dbReference type="Pfam" id="PF10026"/>
    </source>
</evidence>
<feature type="signal peptide" evidence="1">
    <location>
        <begin position="1"/>
        <end position="18"/>
    </location>
</feature>
<keyword evidence="1" id="KW-0732">Signal</keyword>